<dbReference type="PANTHER" id="PTHR34210">
    <property type="entry name" value="OS01G0252900 PROTEIN"/>
    <property type="match status" value="1"/>
</dbReference>
<accession>A0A1D1YH16</accession>
<gene>
    <name evidence="2" type="primary">Cep250_1</name>
    <name evidence="3" type="synonym">Cep250_2</name>
    <name evidence="2" type="ORF">g.88629</name>
    <name evidence="3" type="ORF">g.88633</name>
</gene>
<name>A0A1D1YH16_9ARAE</name>
<organism evidence="2">
    <name type="scientific">Anthurium amnicola</name>
    <dbReference type="NCBI Taxonomy" id="1678845"/>
    <lineage>
        <taxon>Eukaryota</taxon>
        <taxon>Viridiplantae</taxon>
        <taxon>Streptophyta</taxon>
        <taxon>Embryophyta</taxon>
        <taxon>Tracheophyta</taxon>
        <taxon>Spermatophyta</taxon>
        <taxon>Magnoliopsida</taxon>
        <taxon>Liliopsida</taxon>
        <taxon>Araceae</taxon>
        <taxon>Pothoideae</taxon>
        <taxon>Potheae</taxon>
        <taxon>Anthurium</taxon>
    </lineage>
</organism>
<evidence type="ECO:0000313" key="3">
    <source>
        <dbReference type="EMBL" id="JAT57600.1"/>
    </source>
</evidence>
<sequence length="281" mass="31410">MANMRRQGQYADPGLNQAVAAQMQHMSAHRMQHSSGMNFPGRSDSLRSEDDHQYTSSKAEGQWQWDRDGQRGSSALTSHGYGEGNDASQSLFQGQRSNSKPSSEKQASTYPRAQAQEQEMEAGFEDSLPQTFEGLERKFLEDIIKLSKEHQDAEDVENARHRERLSEINAQYQEKLLAIRARQAAHRDEFLLKESQARHEQYQQAHLSNYQSSAGPSDFHAFGSAGTAAGQLGDGHRPYGGGQFNSYRERPQFTGEGRGRGSESRGPYPGGRAYGANARYF</sequence>
<feature type="compositionally biased region" description="Polar residues" evidence="1">
    <location>
        <begin position="86"/>
        <end position="117"/>
    </location>
</feature>
<feature type="compositionally biased region" description="Basic and acidic residues" evidence="1">
    <location>
        <begin position="44"/>
        <end position="53"/>
    </location>
</feature>
<evidence type="ECO:0000313" key="2">
    <source>
        <dbReference type="EMBL" id="JAT53918.1"/>
    </source>
</evidence>
<evidence type="ECO:0000256" key="1">
    <source>
        <dbReference type="SAM" id="MobiDB-lite"/>
    </source>
</evidence>
<dbReference type="EMBL" id="GDJX01010336">
    <property type="protein sequence ID" value="JAT57600.1"/>
    <property type="molecule type" value="Transcribed_RNA"/>
</dbReference>
<dbReference type="PANTHER" id="PTHR34210:SF1">
    <property type="entry name" value="OS03G0274700 PROTEIN"/>
    <property type="match status" value="1"/>
</dbReference>
<dbReference type="EMBL" id="GDJX01014018">
    <property type="protein sequence ID" value="JAT53918.1"/>
    <property type="molecule type" value="Transcribed_RNA"/>
</dbReference>
<protein>
    <submittedName>
        <fullName evidence="2">Centrosome-associated protein CEP250</fullName>
    </submittedName>
</protein>
<feature type="region of interest" description="Disordered" evidence="1">
    <location>
        <begin position="219"/>
        <end position="281"/>
    </location>
</feature>
<dbReference type="AlphaFoldDB" id="A0A1D1YH16"/>
<feature type="region of interest" description="Disordered" evidence="1">
    <location>
        <begin position="22"/>
        <end position="128"/>
    </location>
</feature>
<reference evidence="2" key="1">
    <citation type="submission" date="2015-07" db="EMBL/GenBank/DDBJ databases">
        <title>Transcriptome Assembly of Anthurium amnicola.</title>
        <authorList>
            <person name="Suzuki J."/>
        </authorList>
    </citation>
    <scope>NUCLEOTIDE SEQUENCE</scope>
</reference>
<feature type="compositionally biased region" description="Basic and acidic residues" evidence="1">
    <location>
        <begin position="247"/>
        <end position="263"/>
    </location>
</feature>
<proteinExistence type="predicted"/>